<evidence type="ECO:0000313" key="2">
    <source>
        <dbReference type="Proteomes" id="UP000441754"/>
    </source>
</evidence>
<organism evidence="1 2">
    <name type="scientific">Larkinella terrae</name>
    <dbReference type="NCBI Taxonomy" id="2025311"/>
    <lineage>
        <taxon>Bacteria</taxon>
        <taxon>Pseudomonadati</taxon>
        <taxon>Bacteroidota</taxon>
        <taxon>Cytophagia</taxon>
        <taxon>Cytophagales</taxon>
        <taxon>Spirosomataceae</taxon>
        <taxon>Larkinella</taxon>
    </lineage>
</organism>
<dbReference type="AlphaFoldDB" id="A0A7K0EJY7"/>
<dbReference type="EMBL" id="WJXZ01000006">
    <property type="protein sequence ID" value="MRS61758.1"/>
    <property type="molecule type" value="Genomic_DNA"/>
</dbReference>
<comment type="caution">
    <text evidence="1">The sequence shown here is derived from an EMBL/GenBank/DDBJ whole genome shotgun (WGS) entry which is preliminary data.</text>
</comment>
<dbReference type="OrthoDB" id="6045594at2"/>
<gene>
    <name evidence="1" type="ORF">GJJ30_10710</name>
</gene>
<sequence>MENTEAIIESPEPIHNWFELTYAQYLTIPRSVLQSMPAEWQHRFVECLEQLDETIDWYPKQGRYWVSLKDDKGCYVSDPLMDYDRGRRRIDYRSEQQ</sequence>
<accession>A0A7K0EJY7</accession>
<evidence type="ECO:0000313" key="1">
    <source>
        <dbReference type="EMBL" id="MRS61758.1"/>
    </source>
</evidence>
<dbReference type="Proteomes" id="UP000441754">
    <property type="component" value="Unassembled WGS sequence"/>
</dbReference>
<protein>
    <submittedName>
        <fullName evidence="1">Uncharacterized protein</fullName>
    </submittedName>
</protein>
<proteinExistence type="predicted"/>
<dbReference type="RefSeq" id="WP_154175151.1">
    <property type="nucleotide sequence ID" value="NZ_WJXZ01000006.1"/>
</dbReference>
<keyword evidence="2" id="KW-1185">Reference proteome</keyword>
<name>A0A7K0EJY7_9BACT</name>
<reference evidence="1 2" key="1">
    <citation type="journal article" date="2018" name="Antonie Van Leeuwenhoek">
        <title>Larkinella terrae sp. nov., isolated from soil on Jeju Island, South Korea.</title>
        <authorList>
            <person name="Ten L.N."/>
            <person name="Jeon J."/>
            <person name="Park S.J."/>
            <person name="Park S."/>
            <person name="Lee S.Y."/>
            <person name="Kim M.K."/>
            <person name="Jung H.Y."/>
        </authorList>
    </citation>
    <scope>NUCLEOTIDE SEQUENCE [LARGE SCALE GENOMIC DNA]</scope>
    <source>
        <strain evidence="1 2">KCTC 52001</strain>
    </source>
</reference>